<dbReference type="Proteomes" id="UP000231379">
    <property type="component" value="Unassembled WGS sequence"/>
</dbReference>
<dbReference type="Pfam" id="PF03779">
    <property type="entry name" value="SPW"/>
    <property type="match status" value="1"/>
</dbReference>
<reference evidence="5" key="1">
    <citation type="submission" date="2017-09" db="EMBL/GenBank/DDBJ databases">
        <title>Depth-based differentiation of microbial function through sediment-hosted aquifers and enrichment of novel symbionts in the deep terrestrial subsurface.</title>
        <authorList>
            <person name="Probst A.J."/>
            <person name="Ladd B."/>
            <person name="Jarett J.K."/>
            <person name="Geller-Mcgrath D.E."/>
            <person name="Sieber C.M.K."/>
            <person name="Emerson J.B."/>
            <person name="Anantharaman K."/>
            <person name="Thomas B.C."/>
            <person name="Malmstrom R."/>
            <person name="Stieglmeier M."/>
            <person name="Klingl A."/>
            <person name="Woyke T."/>
            <person name="Ryan C.M."/>
            <person name="Banfield J.F."/>
        </authorList>
    </citation>
    <scope>NUCLEOTIDE SEQUENCE [LARGE SCALE GENOMIC DNA]</scope>
</reference>
<feature type="domain" description="SPW repeat-containing integral membrane" evidence="3">
    <location>
        <begin position="170"/>
        <end position="238"/>
    </location>
</feature>
<feature type="compositionally biased region" description="Low complexity" evidence="1">
    <location>
        <begin position="87"/>
        <end position="100"/>
    </location>
</feature>
<dbReference type="AlphaFoldDB" id="A0A2H0U872"/>
<name>A0A2H0U872_9BACT</name>
<keyword evidence="2" id="KW-1133">Transmembrane helix</keyword>
<feature type="region of interest" description="Disordered" evidence="1">
    <location>
        <begin position="87"/>
        <end position="118"/>
    </location>
</feature>
<accession>A0A2H0U872</accession>
<feature type="transmembrane region" description="Helical" evidence="2">
    <location>
        <begin position="223"/>
        <end position="243"/>
    </location>
</feature>
<keyword evidence="2" id="KW-0812">Transmembrane</keyword>
<protein>
    <recommendedName>
        <fullName evidence="3">SPW repeat-containing integral membrane domain-containing protein</fullName>
    </recommendedName>
</protein>
<feature type="transmembrane region" description="Helical" evidence="2">
    <location>
        <begin position="200"/>
        <end position="217"/>
    </location>
</feature>
<proteinExistence type="predicted"/>
<gene>
    <name evidence="4" type="ORF">COU20_01465</name>
</gene>
<evidence type="ECO:0000256" key="2">
    <source>
        <dbReference type="SAM" id="Phobius"/>
    </source>
</evidence>
<dbReference type="InterPro" id="IPR005530">
    <property type="entry name" value="SPW"/>
</dbReference>
<dbReference type="EMBL" id="PFBM01000010">
    <property type="protein sequence ID" value="PIR82612.1"/>
    <property type="molecule type" value="Genomic_DNA"/>
</dbReference>
<organism evidence="4 5">
    <name type="scientific">Candidatus Kaiserbacteria bacterium CG10_big_fil_rev_8_21_14_0_10_59_10</name>
    <dbReference type="NCBI Taxonomy" id="1974612"/>
    <lineage>
        <taxon>Bacteria</taxon>
        <taxon>Candidatus Kaiseribacteriota</taxon>
    </lineage>
</organism>
<feature type="region of interest" description="Disordered" evidence="1">
    <location>
        <begin position="1"/>
        <end position="22"/>
    </location>
</feature>
<evidence type="ECO:0000259" key="3">
    <source>
        <dbReference type="Pfam" id="PF03779"/>
    </source>
</evidence>
<evidence type="ECO:0000256" key="1">
    <source>
        <dbReference type="SAM" id="MobiDB-lite"/>
    </source>
</evidence>
<evidence type="ECO:0000313" key="4">
    <source>
        <dbReference type="EMBL" id="PIR82612.1"/>
    </source>
</evidence>
<comment type="caution">
    <text evidence="4">The sequence shown here is derived from an EMBL/GenBank/DDBJ whole genome shotgun (WGS) entry which is preliminary data.</text>
</comment>
<keyword evidence="2" id="KW-0472">Membrane</keyword>
<evidence type="ECO:0000313" key="5">
    <source>
        <dbReference type="Proteomes" id="UP000231379"/>
    </source>
</evidence>
<sequence length="258" mass="27551">MSNTNMYSLGAISTPLRGSGRTSASVTVSASVVSGSPRTNSAGYPVGEPSPLIIIARTRTVPAQMHCISAGQRLSSSTSHGVMYTPNPAASSPSRTSARTLCGSASPGAKEPLSPNKYHIQPTSIRNTAGTIMYFAMAALYSPLSPYAQPQVFTPIPSACSILIRTQQHRTVAAARRRCGVVLLVVLRALTIRSHMWQQWVNALLGLWVVAVPFLGFTEANMMWALVITGIAIAVLALWGGAYEQSTSHRRDFQHRAG</sequence>